<protein>
    <submittedName>
        <fullName evidence="2">Uncharacterized protein</fullName>
    </submittedName>
</protein>
<dbReference type="Proteomes" id="UP001497516">
    <property type="component" value="Chromosome 1"/>
</dbReference>
<evidence type="ECO:0000256" key="1">
    <source>
        <dbReference type="SAM" id="MobiDB-lite"/>
    </source>
</evidence>
<proteinExistence type="predicted"/>
<evidence type="ECO:0000313" key="3">
    <source>
        <dbReference type="Proteomes" id="UP001497516"/>
    </source>
</evidence>
<feature type="region of interest" description="Disordered" evidence="1">
    <location>
        <begin position="40"/>
        <end position="74"/>
    </location>
</feature>
<organism evidence="2 3">
    <name type="scientific">Linum trigynum</name>
    <dbReference type="NCBI Taxonomy" id="586398"/>
    <lineage>
        <taxon>Eukaryota</taxon>
        <taxon>Viridiplantae</taxon>
        <taxon>Streptophyta</taxon>
        <taxon>Embryophyta</taxon>
        <taxon>Tracheophyta</taxon>
        <taxon>Spermatophyta</taxon>
        <taxon>Magnoliopsida</taxon>
        <taxon>eudicotyledons</taxon>
        <taxon>Gunneridae</taxon>
        <taxon>Pentapetalae</taxon>
        <taxon>rosids</taxon>
        <taxon>fabids</taxon>
        <taxon>Malpighiales</taxon>
        <taxon>Linaceae</taxon>
        <taxon>Linum</taxon>
    </lineage>
</organism>
<feature type="compositionally biased region" description="Basic and acidic residues" evidence="1">
    <location>
        <begin position="1"/>
        <end position="15"/>
    </location>
</feature>
<name>A0AAV2CGI3_9ROSI</name>
<feature type="compositionally biased region" description="Basic and acidic residues" evidence="1">
    <location>
        <begin position="59"/>
        <end position="74"/>
    </location>
</feature>
<accession>A0AAV2CGI3</accession>
<dbReference type="AlphaFoldDB" id="A0AAV2CGI3"/>
<keyword evidence="3" id="KW-1185">Reference proteome</keyword>
<gene>
    <name evidence="2" type="ORF">LTRI10_LOCUS3314</name>
</gene>
<dbReference type="EMBL" id="OZ034813">
    <property type="protein sequence ID" value="CAL1355560.1"/>
    <property type="molecule type" value="Genomic_DNA"/>
</dbReference>
<reference evidence="2 3" key="1">
    <citation type="submission" date="2024-04" db="EMBL/GenBank/DDBJ databases">
        <authorList>
            <person name="Fracassetti M."/>
        </authorList>
    </citation>
    <scope>NUCLEOTIDE SEQUENCE [LARGE SCALE GENOMIC DNA]</scope>
</reference>
<feature type="region of interest" description="Disordered" evidence="1">
    <location>
        <begin position="1"/>
        <end position="27"/>
    </location>
</feature>
<sequence>MENGGKDDTRKKFDFDKEEEEHDDSANCYQSINDLLKEHKLKSETTFGSKGSSPKYKRPRYESDFYTTPKKDHL</sequence>
<evidence type="ECO:0000313" key="2">
    <source>
        <dbReference type="EMBL" id="CAL1355560.1"/>
    </source>
</evidence>